<dbReference type="Pfam" id="PF04844">
    <property type="entry name" value="Ovate"/>
    <property type="match status" value="2"/>
</dbReference>
<sequence>MRFYRMFRSSLISCKSKNTIDDIEDPAFIPKVTQSHQHYQLIKHFLPHPLSFPFVCRPKWPEKLSEERKCLLVSTEIGRKCPPVSPISPFNAHYEFQKNYSEKTTRKTINKKVHSTTKKCDFRDKEEFTTEKCCISNGFKAGSLSRRAQRKIPKESSMTIQEGVKDSLALVKRSSDPYTDFRTSMVEMIVEMQIFTTKELEKKKTRKTINKKVHSTTEKYDFRDKEEFTTEKCGISKGFKAGSLSRRAQRKIPKESSMKIQEGVKDSLAVVKRSSDPYTDFRTSMVEMIVEMQIFTAKELESLLQCFLSLNSYHHHRVIIEVFSEIWEALFVSYV</sequence>
<dbReference type="Proteomes" id="UP000834106">
    <property type="component" value="Chromosome 19"/>
</dbReference>
<dbReference type="PANTHER" id="PTHR33057:SF17">
    <property type="entry name" value="TRANSCRIPTION REPRESSOR OFP8"/>
    <property type="match status" value="1"/>
</dbReference>
<organism evidence="8 9">
    <name type="scientific">Fraxinus pennsylvanica</name>
    <dbReference type="NCBI Taxonomy" id="56036"/>
    <lineage>
        <taxon>Eukaryota</taxon>
        <taxon>Viridiplantae</taxon>
        <taxon>Streptophyta</taxon>
        <taxon>Embryophyta</taxon>
        <taxon>Tracheophyta</taxon>
        <taxon>Spermatophyta</taxon>
        <taxon>Magnoliopsida</taxon>
        <taxon>eudicotyledons</taxon>
        <taxon>Gunneridae</taxon>
        <taxon>Pentapetalae</taxon>
        <taxon>asterids</taxon>
        <taxon>lamiids</taxon>
        <taxon>Lamiales</taxon>
        <taxon>Oleaceae</taxon>
        <taxon>Oleeae</taxon>
        <taxon>Fraxinus</taxon>
    </lineage>
</organism>
<dbReference type="GO" id="GO:0005634">
    <property type="term" value="C:nucleus"/>
    <property type="evidence" value="ECO:0007669"/>
    <property type="project" value="UniProtKB-SubCell"/>
</dbReference>
<dbReference type="AlphaFoldDB" id="A0AAD2A6U2"/>
<evidence type="ECO:0000313" key="8">
    <source>
        <dbReference type="EMBL" id="CAI9782510.1"/>
    </source>
</evidence>
<comment type="subcellular location">
    <subcellularLocation>
        <location evidence="1 6">Nucleus</location>
    </subcellularLocation>
</comment>
<evidence type="ECO:0000256" key="4">
    <source>
        <dbReference type="ARBA" id="ARBA00023163"/>
    </source>
</evidence>
<evidence type="ECO:0000256" key="5">
    <source>
        <dbReference type="ARBA" id="ARBA00023242"/>
    </source>
</evidence>
<dbReference type="GO" id="GO:0045892">
    <property type="term" value="P:negative regulation of DNA-templated transcription"/>
    <property type="evidence" value="ECO:0007669"/>
    <property type="project" value="UniProtKB-UniRule"/>
</dbReference>
<dbReference type="PANTHER" id="PTHR33057">
    <property type="entry name" value="TRANSCRIPTION REPRESSOR OFP7-RELATED"/>
    <property type="match status" value="1"/>
</dbReference>
<dbReference type="NCBIfam" id="TIGR01568">
    <property type="entry name" value="A_thal_3678"/>
    <property type="match status" value="1"/>
</dbReference>
<keyword evidence="5 6" id="KW-0539">Nucleus</keyword>
<keyword evidence="4 6" id="KW-0804">Transcription</keyword>
<keyword evidence="3 6" id="KW-0805">Transcription regulation</keyword>
<dbReference type="EMBL" id="OU503054">
    <property type="protein sequence ID" value="CAI9782510.1"/>
    <property type="molecule type" value="Genomic_DNA"/>
</dbReference>
<dbReference type="PROSITE" id="PS51754">
    <property type="entry name" value="OVATE"/>
    <property type="match status" value="1"/>
</dbReference>
<evidence type="ECO:0000256" key="6">
    <source>
        <dbReference type="RuleBase" id="RU367028"/>
    </source>
</evidence>
<name>A0AAD2A6U2_9LAMI</name>
<accession>A0AAD2A6U2</accession>
<feature type="domain" description="OVATE" evidence="7">
    <location>
        <begin position="270"/>
        <end position="329"/>
    </location>
</feature>
<evidence type="ECO:0000256" key="2">
    <source>
        <dbReference type="ARBA" id="ARBA00022491"/>
    </source>
</evidence>
<reference evidence="8" key="1">
    <citation type="submission" date="2023-05" db="EMBL/GenBank/DDBJ databases">
        <authorList>
            <person name="Huff M."/>
        </authorList>
    </citation>
    <scope>NUCLEOTIDE SEQUENCE</scope>
</reference>
<gene>
    <name evidence="8" type="ORF">FPE_LOCUS29940</name>
</gene>
<comment type="function">
    <text evidence="6">Transcriptional repressor that regulates multiple aspects of plant growth and development.</text>
</comment>
<protein>
    <recommendedName>
        <fullName evidence="6">Transcription repressor</fullName>
    </recommendedName>
    <alternativeName>
        <fullName evidence="6">Ovate family protein</fullName>
    </alternativeName>
</protein>
<evidence type="ECO:0000259" key="7">
    <source>
        <dbReference type="PROSITE" id="PS51754"/>
    </source>
</evidence>
<keyword evidence="2 6" id="KW-0678">Repressor</keyword>
<keyword evidence="9" id="KW-1185">Reference proteome</keyword>
<evidence type="ECO:0000313" key="9">
    <source>
        <dbReference type="Proteomes" id="UP000834106"/>
    </source>
</evidence>
<dbReference type="InterPro" id="IPR038933">
    <property type="entry name" value="Ovate"/>
</dbReference>
<proteinExistence type="predicted"/>
<evidence type="ECO:0000256" key="3">
    <source>
        <dbReference type="ARBA" id="ARBA00023015"/>
    </source>
</evidence>
<dbReference type="InterPro" id="IPR006458">
    <property type="entry name" value="Ovate_C"/>
</dbReference>
<evidence type="ECO:0000256" key="1">
    <source>
        <dbReference type="ARBA" id="ARBA00004123"/>
    </source>
</evidence>